<dbReference type="Proteomes" id="UP000188268">
    <property type="component" value="Unassembled WGS sequence"/>
</dbReference>
<protein>
    <submittedName>
        <fullName evidence="5">Sec1-like protein</fullName>
    </submittedName>
</protein>
<feature type="compositionally biased region" description="Polar residues" evidence="3">
    <location>
        <begin position="756"/>
        <end position="777"/>
    </location>
</feature>
<dbReference type="InterPro" id="IPR043127">
    <property type="entry name" value="Sec-1-like_dom3a"/>
</dbReference>
<dbReference type="STRING" id="210143.A0A1R3HFT5"/>
<feature type="compositionally biased region" description="Low complexity" evidence="3">
    <location>
        <begin position="737"/>
        <end position="751"/>
    </location>
</feature>
<dbReference type="InterPro" id="IPR001619">
    <property type="entry name" value="Sec1-like"/>
</dbReference>
<dbReference type="FunFam" id="3.30.40.10:FF:000746">
    <property type="entry name" value="E3 ubiquitin-protein ligase RHF2A"/>
    <property type="match status" value="1"/>
</dbReference>
<organism evidence="5 6">
    <name type="scientific">Corchorus capsularis</name>
    <name type="common">Jute</name>
    <dbReference type="NCBI Taxonomy" id="210143"/>
    <lineage>
        <taxon>Eukaryota</taxon>
        <taxon>Viridiplantae</taxon>
        <taxon>Streptophyta</taxon>
        <taxon>Embryophyta</taxon>
        <taxon>Tracheophyta</taxon>
        <taxon>Spermatophyta</taxon>
        <taxon>Magnoliopsida</taxon>
        <taxon>eudicotyledons</taxon>
        <taxon>Gunneridae</taxon>
        <taxon>Pentapetalae</taxon>
        <taxon>rosids</taxon>
        <taxon>malvids</taxon>
        <taxon>Malvales</taxon>
        <taxon>Malvaceae</taxon>
        <taxon>Grewioideae</taxon>
        <taxon>Apeibeae</taxon>
        <taxon>Corchorus</taxon>
    </lineage>
</organism>
<dbReference type="GO" id="GO:0016192">
    <property type="term" value="P:vesicle-mediated transport"/>
    <property type="evidence" value="ECO:0007669"/>
    <property type="project" value="InterPro"/>
</dbReference>
<dbReference type="Gene3D" id="1.25.40.60">
    <property type="match status" value="1"/>
</dbReference>
<feature type="compositionally biased region" description="Polar residues" evidence="3">
    <location>
        <begin position="875"/>
        <end position="898"/>
    </location>
</feature>
<comment type="similarity">
    <text evidence="1">Belongs to the STXBP/unc-18/SEC1 family.</text>
</comment>
<evidence type="ECO:0000256" key="2">
    <source>
        <dbReference type="PROSITE-ProRule" id="PRU00175"/>
    </source>
</evidence>
<feature type="domain" description="RING-type" evidence="4">
    <location>
        <begin position="575"/>
        <end position="615"/>
    </location>
</feature>
<feature type="region of interest" description="Disordered" evidence="3">
    <location>
        <begin position="683"/>
        <end position="808"/>
    </location>
</feature>
<dbReference type="PANTHER" id="PTHR11679">
    <property type="entry name" value="VESICLE PROTEIN SORTING-ASSOCIATED"/>
    <property type="match status" value="1"/>
</dbReference>
<dbReference type="InterPro" id="IPR036045">
    <property type="entry name" value="Sec1-like_sf"/>
</dbReference>
<dbReference type="InterPro" id="IPR001841">
    <property type="entry name" value="Znf_RING"/>
</dbReference>
<keyword evidence="2" id="KW-0863">Zinc-finger</keyword>
<keyword evidence="6" id="KW-1185">Reference proteome</keyword>
<dbReference type="InterPro" id="IPR027482">
    <property type="entry name" value="Sec1-like_dom2"/>
</dbReference>
<dbReference type="Pfam" id="PF00995">
    <property type="entry name" value="Sec1"/>
    <property type="match status" value="1"/>
</dbReference>
<accession>A0A1R3HFT5</accession>
<evidence type="ECO:0000256" key="3">
    <source>
        <dbReference type="SAM" id="MobiDB-lite"/>
    </source>
</evidence>
<reference evidence="5 6" key="1">
    <citation type="submission" date="2013-09" db="EMBL/GenBank/DDBJ databases">
        <title>Corchorus capsularis genome sequencing.</title>
        <authorList>
            <person name="Alam M."/>
            <person name="Haque M.S."/>
            <person name="Islam M.S."/>
            <person name="Emdad E.M."/>
            <person name="Islam M.M."/>
            <person name="Ahmed B."/>
            <person name="Halim A."/>
            <person name="Hossen Q.M.M."/>
            <person name="Hossain M.Z."/>
            <person name="Ahmed R."/>
            <person name="Khan M.M."/>
            <person name="Islam R."/>
            <person name="Rashid M.M."/>
            <person name="Khan S.A."/>
            <person name="Rahman M.S."/>
            <person name="Alam M."/>
        </authorList>
    </citation>
    <scope>NUCLEOTIDE SEQUENCE [LARGE SCALE GENOMIC DNA]</scope>
    <source>
        <strain evidence="6">cv. CVL-1</strain>
        <tissue evidence="5">Whole seedling</tissue>
    </source>
</reference>
<name>A0A1R3HFT5_COCAP</name>
<dbReference type="EMBL" id="AWWV01012078">
    <property type="protein sequence ID" value="OMO69171.1"/>
    <property type="molecule type" value="Genomic_DNA"/>
</dbReference>
<dbReference type="OrthoDB" id="1681166at2759"/>
<sequence length="920" mass="102792">MSGETPLYRRSPVPVGLVNYIQKDFPRIKMKEMDLEYFAIESQSFITGNERVLEDLFVVEESTCQGDSNLSVMASRIATVFASLREFPSVWYRAAKSIDATTPTTLSDLIPTKLAARVWNYLMRYKDTMPNFPQTETCELLILDRSVDQISPVIHEWFYDAMCHDLLNMEGSKYVQEVLGKDEDPLEIKEVILDERDPIWLELRHAHIAEVNDRLHEKMTTFITQHKATQHISTRYGNELSMRELQKIVQALPQYSEEIDKLSLHIEIAGKINKIIGDLRLKELGQLEQDLTFGVAGMKDVIKFLEMNENATHENKLRLLMITAAIYPEEFDGEKGLNLMKLAKLTAEDINAVNNMRLLGGSPHTKTSISGNFSLNFDFHKELIEKLAKGELSKKEYPCLNEPIASFRGSSPISGLHQASARSMRTRPPTWACHQNSTSDSVPKHGSSDFQKMGQRIFVFIVGGATRSEIRACHKLTNKLKREVVLGSSSLDDPSHFVSYKENEKTISWNNYVSIAVHLCIIGTETCFLDLLRYVLVQEAIQSSGMEETQKPDNHMTSAAAFVEGGIQDACDDACSICLEEFSQSDPSTVTNCRHDFHLQCILEWCQRSSQCPMCWQSISLKDPASQELLEAVERERSFRVAPSRNTTIFRHPTLGDFELQHLPVGANDPELEERIIQHLAAAAAMGRSRHAGRRDGQRRPSAHGRPHYLVFSSHPGSQHSGSVSSPLTHMGGNTEPAAISIPSPATPLSSGGDELSQQTSPFSSGQNTSASGSTVNRRAYSLNHRGASSNSLSPDQERAGPSDLQSFSESLKSRLNAVSLRYKESISKSTRGWKERWFSRNSSMSDLGNEVRREVNAGIATVSRLMERLETRENSQASVSNRMAETSVTEQDNQHNTGGDDPLSISPTRAPHVASSLSN</sequence>
<keyword evidence="2" id="KW-0862">Zinc</keyword>
<dbReference type="Gene3D" id="3.30.40.10">
    <property type="entry name" value="Zinc/RING finger domain, C3HC4 (zinc finger)"/>
    <property type="match status" value="1"/>
</dbReference>
<keyword evidence="2" id="KW-0479">Metal-binding</keyword>
<evidence type="ECO:0000313" key="6">
    <source>
        <dbReference type="Proteomes" id="UP000188268"/>
    </source>
</evidence>
<dbReference type="SUPFAM" id="SSF56815">
    <property type="entry name" value="Sec1/munc18-like (SM) proteins"/>
    <property type="match status" value="1"/>
</dbReference>
<comment type="caution">
    <text evidence="5">The sequence shown here is derived from an EMBL/GenBank/DDBJ whole genome shotgun (WGS) entry which is preliminary data.</text>
</comment>
<dbReference type="SUPFAM" id="SSF57850">
    <property type="entry name" value="RING/U-box"/>
    <property type="match status" value="1"/>
</dbReference>
<dbReference type="Pfam" id="PF13639">
    <property type="entry name" value="zf-RING_2"/>
    <property type="match status" value="1"/>
</dbReference>
<dbReference type="CDD" id="cd23122">
    <property type="entry name" value="RING-H2_RHF2A"/>
    <property type="match status" value="1"/>
</dbReference>
<evidence type="ECO:0000256" key="1">
    <source>
        <dbReference type="ARBA" id="ARBA00009884"/>
    </source>
</evidence>
<dbReference type="Gramene" id="OMO69171">
    <property type="protein sequence ID" value="OMO69171"/>
    <property type="gene ID" value="CCACVL1_19629"/>
</dbReference>
<dbReference type="Gene3D" id="3.90.830.10">
    <property type="entry name" value="Syntaxin Binding Protein 1, Chain A, domain 2"/>
    <property type="match status" value="1"/>
</dbReference>
<evidence type="ECO:0000259" key="4">
    <source>
        <dbReference type="PROSITE" id="PS50089"/>
    </source>
</evidence>
<evidence type="ECO:0000313" key="5">
    <source>
        <dbReference type="EMBL" id="OMO69171.1"/>
    </source>
</evidence>
<dbReference type="AlphaFoldDB" id="A0A1R3HFT5"/>
<dbReference type="GO" id="GO:0008270">
    <property type="term" value="F:zinc ion binding"/>
    <property type="evidence" value="ECO:0007669"/>
    <property type="project" value="UniProtKB-KW"/>
</dbReference>
<dbReference type="PROSITE" id="PS50089">
    <property type="entry name" value="ZF_RING_2"/>
    <property type="match status" value="1"/>
</dbReference>
<dbReference type="Gene3D" id="3.40.50.1910">
    <property type="match status" value="1"/>
</dbReference>
<proteinExistence type="inferred from homology"/>
<feature type="compositionally biased region" description="Polar residues" evidence="3">
    <location>
        <begin position="715"/>
        <end position="728"/>
    </location>
</feature>
<dbReference type="SMART" id="SM00184">
    <property type="entry name" value="RING"/>
    <property type="match status" value="1"/>
</dbReference>
<dbReference type="InterPro" id="IPR013083">
    <property type="entry name" value="Znf_RING/FYVE/PHD"/>
</dbReference>
<feature type="region of interest" description="Disordered" evidence="3">
    <location>
        <begin position="871"/>
        <end position="920"/>
    </location>
</feature>
<gene>
    <name evidence="5" type="ORF">CCACVL1_19629</name>
</gene>